<sequence>MGKRSSVPTARDHALAVLRVRGAALAAALLPAGVAVILWAARATGRLSGSWQGACWAVSGFAVLALLVGGGVTAAIIRSRPAVTPTIAVPPSMAPDLHALVGDLARRLDVPAPSAIALTPDCDSWLEDGDHPAPEGQRAGSAGDAAADGPAGASVEGAPVLVIGSPFLWWLRIPELRALLAPVVAGTGPWAHPDIAAARACVRGLDAAVARA</sequence>
<keyword evidence="4" id="KW-1185">Reference proteome</keyword>
<feature type="region of interest" description="Disordered" evidence="1">
    <location>
        <begin position="126"/>
        <end position="151"/>
    </location>
</feature>
<keyword evidence="2" id="KW-0812">Transmembrane</keyword>
<feature type="transmembrane region" description="Helical" evidence="2">
    <location>
        <begin position="53"/>
        <end position="77"/>
    </location>
</feature>
<evidence type="ECO:0000313" key="4">
    <source>
        <dbReference type="Proteomes" id="UP000176101"/>
    </source>
</evidence>
<evidence type="ECO:0000256" key="2">
    <source>
        <dbReference type="SAM" id="Phobius"/>
    </source>
</evidence>
<organism evidence="3 4">
    <name type="scientific">Streptomyces oceani</name>
    <dbReference type="NCBI Taxonomy" id="1075402"/>
    <lineage>
        <taxon>Bacteria</taxon>
        <taxon>Bacillati</taxon>
        <taxon>Actinomycetota</taxon>
        <taxon>Actinomycetes</taxon>
        <taxon>Kitasatosporales</taxon>
        <taxon>Streptomycetaceae</taxon>
        <taxon>Streptomyces</taxon>
    </lineage>
</organism>
<dbReference type="AlphaFoldDB" id="A0A1E7JXH8"/>
<keyword evidence="2" id="KW-1133">Transmembrane helix</keyword>
<evidence type="ECO:0000256" key="1">
    <source>
        <dbReference type="SAM" id="MobiDB-lite"/>
    </source>
</evidence>
<dbReference type="STRING" id="1075402.AN216_21150"/>
<dbReference type="Proteomes" id="UP000176101">
    <property type="component" value="Unassembled WGS sequence"/>
</dbReference>
<comment type="caution">
    <text evidence="3">The sequence shown here is derived from an EMBL/GenBank/DDBJ whole genome shotgun (WGS) entry which is preliminary data.</text>
</comment>
<accession>A0A1E7JXH8</accession>
<evidence type="ECO:0000313" key="3">
    <source>
        <dbReference type="EMBL" id="OEU96316.1"/>
    </source>
</evidence>
<feature type="transmembrane region" description="Helical" evidence="2">
    <location>
        <begin position="20"/>
        <end position="41"/>
    </location>
</feature>
<keyword evidence="2" id="KW-0472">Membrane</keyword>
<feature type="non-terminal residue" evidence="3">
    <location>
        <position position="212"/>
    </location>
</feature>
<dbReference type="EMBL" id="LJGU01000143">
    <property type="protein sequence ID" value="OEU96316.1"/>
    <property type="molecule type" value="Genomic_DNA"/>
</dbReference>
<name>A0A1E7JXH8_9ACTN</name>
<protein>
    <submittedName>
        <fullName evidence="3">Uncharacterized protein</fullName>
    </submittedName>
</protein>
<reference evidence="3 4" key="1">
    <citation type="journal article" date="2016" name="Front. Microbiol.">
        <title>Comparative Genomics Analysis of Streptomyces Species Reveals Their Adaptation to the Marine Environment and Their Diversity at the Genomic Level.</title>
        <authorList>
            <person name="Tian X."/>
            <person name="Zhang Z."/>
            <person name="Yang T."/>
            <person name="Chen M."/>
            <person name="Li J."/>
            <person name="Chen F."/>
            <person name="Yang J."/>
            <person name="Li W."/>
            <person name="Zhang B."/>
            <person name="Zhang Z."/>
            <person name="Wu J."/>
            <person name="Zhang C."/>
            <person name="Long L."/>
            <person name="Xiao J."/>
        </authorList>
    </citation>
    <scope>NUCLEOTIDE SEQUENCE [LARGE SCALE GENOMIC DNA]</scope>
    <source>
        <strain evidence="3 4">SCSIO 02100</strain>
    </source>
</reference>
<feature type="compositionally biased region" description="Low complexity" evidence="1">
    <location>
        <begin position="139"/>
        <end position="151"/>
    </location>
</feature>
<gene>
    <name evidence="3" type="ORF">AN216_21150</name>
</gene>
<proteinExistence type="predicted"/>